<feature type="transmembrane region" description="Helical" evidence="2">
    <location>
        <begin position="309"/>
        <end position="336"/>
    </location>
</feature>
<sequence>MADVPNNSGKFKFSLLDRAARLSATALLGVCLSSAATASSATVTATAQVASEDDLAAVVVARNGAINDTLRTAGEPLSPLTESVRDFTDEMSDDATDDGAVATAQTPTTSSAPSVTHDKLILNEPVVDAARILSASEKAHLSDQLRTLYNDNLAQAALVIIPSTEGMPIFDYAMAVADRWQLGRKDTDEGLLIVVAINDRDLYILTGYGLEGVLPDAALKRIIRQDITPAFKSGQYAQGLSAGIASISERLRADPETLQRADAAIQEEENFGEESVSLFGLLIIGFIFGTFLTSIFGRVLGATIAAGGVGFMGMMAGAGFMVVPIAIVLWLILLFFKGGSGGDRGGRGGRGGGGFVVLPTGGGGFGGGGFGSGGFGGGGGGFGGGGAGGSW</sequence>
<dbReference type="PANTHER" id="PTHR30373:SF2">
    <property type="entry name" value="UPF0603 PROTEIN YGCG"/>
    <property type="match status" value="1"/>
</dbReference>
<dbReference type="Proteomes" id="UP000035860">
    <property type="component" value="Unassembled WGS sequence"/>
</dbReference>
<feature type="domain" description="TPM" evidence="3">
    <location>
        <begin position="126"/>
        <end position="248"/>
    </location>
</feature>
<dbReference type="PANTHER" id="PTHR30373">
    <property type="entry name" value="UPF0603 PROTEIN YGCG"/>
    <property type="match status" value="1"/>
</dbReference>
<feature type="region of interest" description="Disordered" evidence="1">
    <location>
        <begin position="90"/>
        <end position="115"/>
    </location>
</feature>
<dbReference type="Gene3D" id="3.10.310.50">
    <property type="match status" value="1"/>
</dbReference>
<name>A0A066UKN6_9GAMM</name>
<accession>A0A066UKN6</accession>
<evidence type="ECO:0000256" key="1">
    <source>
        <dbReference type="SAM" id="MobiDB-lite"/>
    </source>
</evidence>
<dbReference type="Pfam" id="PF04536">
    <property type="entry name" value="TPM_phosphatase"/>
    <property type="match status" value="1"/>
</dbReference>
<dbReference type="eggNOG" id="COG1512">
    <property type="taxonomic scope" value="Bacteria"/>
</dbReference>
<dbReference type="InterPro" id="IPR007621">
    <property type="entry name" value="TPM_dom"/>
</dbReference>
<organism evidence="4 5">
    <name type="scientific">Moraxella bovoculi 237</name>
    <dbReference type="NCBI Taxonomy" id="743974"/>
    <lineage>
        <taxon>Bacteria</taxon>
        <taxon>Pseudomonadati</taxon>
        <taxon>Pseudomonadota</taxon>
        <taxon>Gammaproteobacteria</taxon>
        <taxon>Moraxellales</taxon>
        <taxon>Moraxellaceae</taxon>
        <taxon>Moraxella</taxon>
    </lineage>
</organism>
<evidence type="ECO:0000313" key="5">
    <source>
        <dbReference type="Proteomes" id="UP000035860"/>
    </source>
</evidence>
<reference evidence="4 5" key="1">
    <citation type="journal article" date="2014" name="Genome Announc.">
        <title>Draft Genome Sequence of Moraxella bovoculi Strain 237T (ATCC BAA-1259T) Isolated from a Calf with Infectious Bovine Keratoconjunctivitis.</title>
        <authorList>
            <person name="Calcutt M.J."/>
            <person name="Foecking M.F."/>
            <person name="Martin N.T."/>
            <person name="Mhlanga-Mutangadura T."/>
            <person name="Reilly T.J."/>
        </authorList>
    </citation>
    <scope>NUCLEOTIDE SEQUENCE [LARGE SCALE GENOMIC DNA]</scope>
    <source>
        <strain evidence="4 5">237</strain>
    </source>
</reference>
<gene>
    <name evidence="4" type="ORF">MBO_07348</name>
</gene>
<evidence type="ECO:0000313" key="4">
    <source>
        <dbReference type="EMBL" id="KDN24763.1"/>
    </source>
</evidence>
<evidence type="ECO:0000256" key="2">
    <source>
        <dbReference type="SAM" id="Phobius"/>
    </source>
</evidence>
<keyword evidence="5" id="KW-1185">Reference proteome</keyword>
<keyword evidence="2" id="KW-1133">Transmembrane helix</keyword>
<keyword evidence="2" id="KW-0472">Membrane</keyword>
<protein>
    <recommendedName>
        <fullName evidence="3">TPM domain-containing protein</fullName>
    </recommendedName>
</protein>
<feature type="compositionally biased region" description="Low complexity" evidence="1">
    <location>
        <begin position="98"/>
        <end position="115"/>
    </location>
</feature>
<keyword evidence="2" id="KW-0812">Transmembrane</keyword>
<comment type="caution">
    <text evidence="4">The sequence shown here is derived from an EMBL/GenBank/DDBJ whole genome shotgun (WGS) entry which is preliminary data.</text>
</comment>
<dbReference type="EMBL" id="AOMT01000026">
    <property type="protein sequence ID" value="KDN24763.1"/>
    <property type="molecule type" value="Genomic_DNA"/>
</dbReference>
<evidence type="ECO:0000259" key="3">
    <source>
        <dbReference type="Pfam" id="PF04536"/>
    </source>
</evidence>
<dbReference type="AlphaFoldDB" id="A0A066UKN6"/>
<dbReference type="RefSeq" id="WP_052585365.1">
    <property type="nucleotide sequence ID" value="NZ_AOMT01000026.1"/>
</dbReference>
<proteinExistence type="predicted"/>
<feature type="transmembrane region" description="Helical" evidence="2">
    <location>
        <begin position="276"/>
        <end position="297"/>
    </location>
</feature>
<dbReference type="OrthoDB" id="9810918at2"/>